<dbReference type="VEuPathDB" id="FungiDB:BD410DRAFT_837687"/>
<feature type="compositionally biased region" description="Low complexity" evidence="2">
    <location>
        <begin position="155"/>
        <end position="177"/>
    </location>
</feature>
<keyword evidence="6" id="KW-1185">Reference proteome</keyword>
<name>A0A4Y7QD33_9AGAM</name>
<dbReference type="Gene3D" id="2.40.40.10">
    <property type="entry name" value="RlpA-like domain"/>
    <property type="match status" value="1"/>
</dbReference>
<feature type="compositionally biased region" description="Low complexity" evidence="2">
    <location>
        <begin position="131"/>
        <end position="148"/>
    </location>
</feature>
<dbReference type="CDD" id="cd22191">
    <property type="entry name" value="DPBB_RlpA_EXP_N-like"/>
    <property type="match status" value="1"/>
</dbReference>
<feature type="chain" id="PRO_5021412199" evidence="3">
    <location>
        <begin position="20"/>
        <end position="290"/>
    </location>
</feature>
<sequence>MFFATTIALALAAVSTTSALVVPRKSAPAGWATGYLEDYTTYHTRYLALDCQDNHGKPFFDLCCHPLLATETLEKNRDPSCTPSPAKASSAAQAEPTSTVTTPDDNDGEDDEDCEDDGGDEPAASSTHSQAPAKTTPAPAAQNAGNQPKDQPAQTTSTKSAAPKPKPTPTNDNNNNNNGGGSTSGDISGGFATFFTQNGNAGSCGTVHSDSDFICAMDSARFQPAPGGVSALCGKQVVITNTKNGKQVKVTVADECPTCENGNSIDLSVGAFKQIATEEEGMVPIKWHYA</sequence>
<evidence type="ECO:0000313" key="6">
    <source>
        <dbReference type="Proteomes" id="UP000294933"/>
    </source>
</evidence>
<dbReference type="InterPro" id="IPR036908">
    <property type="entry name" value="RlpA-like_sf"/>
</dbReference>
<evidence type="ECO:0000259" key="4">
    <source>
        <dbReference type="Pfam" id="PF03330"/>
    </source>
</evidence>
<organism evidence="5 6">
    <name type="scientific">Rickenella mellea</name>
    <dbReference type="NCBI Taxonomy" id="50990"/>
    <lineage>
        <taxon>Eukaryota</taxon>
        <taxon>Fungi</taxon>
        <taxon>Dikarya</taxon>
        <taxon>Basidiomycota</taxon>
        <taxon>Agaricomycotina</taxon>
        <taxon>Agaricomycetes</taxon>
        <taxon>Hymenochaetales</taxon>
        <taxon>Rickenellaceae</taxon>
        <taxon>Rickenella</taxon>
    </lineage>
</organism>
<evidence type="ECO:0000256" key="3">
    <source>
        <dbReference type="SAM" id="SignalP"/>
    </source>
</evidence>
<reference evidence="5 6" key="1">
    <citation type="submission" date="2018-06" db="EMBL/GenBank/DDBJ databases">
        <title>A transcriptomic atlas of mushroom development highlights an independent origin of complex multicellularity.</title>
        <authorList>
            <consortium name="DOE Joint Genome Institute"/>
            <person name="Krizsan K."/>
            <person name="Almasi E."/>
            <person name="Merenyi Z."/>
            <person name="Sahu N."/>
            <person name="Viragh M."/>
            <person name="Koszo T."/>
            <person name="Mondo S."/>
            <person name="Kiss B."/>
            <person name="Balint B."/>
            <person name="Kues U."/>
            <person name="Barry K."/>
            <person name="Hegedus J.C."/>
            <person name="Henrissat B."/>
            <person name="Johnson J."/>
            <person name="Lipzen A."/>
            <person name="Ohm R."/>
            <person name="Nagy I."/>
            <person name="Pangilinan J."/>
            <person name="Yan J."/>
            <person name="Xiong Y."/>
            <person name="Grigoriev I.V."/>
            <person name="Hibbett D.S."/>
            <person name="Nagy L.G."/>
        </authorList>
    </citation>
    <scope>NUCLEOTIDE SEQUENCE [LARGE SCALE GENOMIC DNA]</scope>
    <source>
        <strain evidence="5 6">SZMC22713</strain>
    </source>
</reference>
<dbReference type="InterPro" id="IPR051477">
    <property type="entry name" value="Expansin_CellWall"/>
</dbReference>
<keyword evidence="1 3" id="KW-0732">Signal</keyword>
<gene>
    <name evidence="5" type="ORF">BD410DRAFT_837687</name>
</gene>
<evidence type="ECO:0000256" key="2">
    <source>
        <dbReference type="SAM" id="MobiDB-lite"/>
    </source>
</evidence>
<dbReference type="Pfam" id="PF03330">
    <property type="entry name" value="DPBB_1"/>
    <property type="match status" value="1"/>
</dbReference>
<feature type="region of interest" description="Disordered" evidence="2">
    <location>
        <begin position="75"/>
        <end position="185"/>
    </location>
</feature>
<dbReference type="EMBL" id="ML170165">
    <property type="protein sequence ID" value="TDL24760.1"/>
    <property type="molecule type" value="Genomic_DNA"/>
</dbReference>
<feature type="compositionally biased region" description="Low complexity" evidence="2">
    <location>
        <begin position="79"/>
        <end position="96"/>
    </location>
</feature>
<evidence type="ECO:0000313" key="5">
    <source>
        <dbReference type="EMBL" id="TDL24760.1"/>
    </source>
</evidence>
<dbReference type="PANTHER" id="PTHR31836">
    <property type="match status" value="1"/>
</dbReference>
<feature type="compositionally biased region" description="Acidic residues" evidence="2">
    <location>
        <begin position="104"/>
        <end position="120"/>
    </location>
</feature>
<feature type="domain" description="RlpA-like protein double-psi beta-barrel" evidence="4">
    <location>
        <begin position="238"/>
        <end position="286"/>
    </location>
</feature>
<dbReference type="OrthoDB" id="406505at2759"/>
<dbReference type="Proteomes" id="UP000294933">
    <property type="component" value="Unassembled WGS sequence"/>
</dbReference>
<dbReference type="STRING" id="50990.A0A4Y7QD33"/>
<dbReference type="InterPro" id="IPR009009">
    <property type="entry name" value="RlpA-like_DPBB"/>
</dbReference>
<proteinExistence type="predicted"/>
<dbReference type="PANTHER" id="PTHR31836:SF24">
    <property type="entry name" value="RLPA-LIKE PROTEIN DOUBLE-PSI BETA-BARREL DOMAIN-CONTAINING PROTEIN"/>
    <property type="match status" value="1"/>
</dbReference>
<protein>
    <submittedName>
        <fullName evidence="5">Barwin-like endoglucanase</fullName>
    </submittedName>
</protein>
<dbReference type="SUPFAM" id="SSF50685">
    <property type="entry name" value="Barwin-like endoglucanases"/>
    <property type="match status" value="1"/>
</dbReference>
<dbReference type="AlphaFoldDB" id="A0A4Y7QD33"/>
<accession>A0A4Y7QD33</accession>
<feature type="signal peptide" evidence="3">
    <location>
        <begin position="1"/>
        <end position="19"/>
    </location>
</feature>
<evidence type="ECO:0000256" key="1">
    <source>
        <dbReference type="ARBA" id="ARBA00022729"/>
    </source>
</evidence>